<evidence type="ECO:0000313" key="3">
    <source>
        <dbReference type="Proteomes" id="UP000055045"/>
    </source>
</evidence>
<organism evidence="2 3">
    <name type="scientific">Penicillium freii</name>
    <dbReference type="NCBI Taxonomy" id="48697"/>
    <lineage>
        <taxon>Eukaryota</taxon>
        <taxon>Fungi</taxon>
        <taxon>Dikarya</taxon>
        <taxon>Ascomycota</taxon>
        <taxon>Pezizomycotina</taxon>
        <taxon>Eurotiomycetes</taxon>
        <taxon>Eurotiomycetidae</taxon>
        <taxon>Eurotiales</taxon>
        <taxon>Aspergillaceae</taxon>
        <taxon>Penicillium</taxon>
    </lineage>
</organism>
<sequence length="1061" mass="120845">MSRSFFTDKEVRLATERRLKYIGTAKVNISQIQFDPPLPRDLDLKNLERLCGIFRKNRCRRLDVDNHVPTIVSQHDLTNALRKANVPQQSLLTNVAHQIPQLAFVVGQLRGLHGRHRVQAGAEVLPPADRWWIVDLYLDDIGEELRASLVEEYANQKKPTDGEIYRKIRQYEGEDNEAFRERWFVRLSSNNQERLDQLDNKRNRRLRRAFDRLLAIPGLWPNGMRISVLHRLIASGCGDEIITYLDHIWNFWSSLVASSHPLMKKIDQDTVQALHLLAPGKSRTDAKTARGLVLGGHAFGEFSDEERRSIWTHMKDFDGLIPSLYTLFEDFKYLESCAHCVKRLFGPSTSIWQTMSSMFVPQSDSEEDHSEVGESIIQTSESTFRRQRATDVERLEAGYLQVWLYAMRHYTLMPPDPKKEDDLLAKPSRAKPDQRAIYEMAELARRLGFRSTEIDGLIKSSPDHQIARSALLQARKPDRYRYDCEQFDILVSQIVSCFGHAVPSQPDRSQDLLADSTVKMKVRSGIPQTRTQKQDNNMLFLDCLHAEVEVADTITSFFVRRCVYFAFFGKPTQHGLTLDGDQPMSDEPQSPLFVEEEEPSDSHEQTMHAASSSVPTPDRQDGLQRDSVRPRGAGQSMEHLQQMRSENERDHLRRQRRRKVQIRGLTSRRATEREQELMEWNLLSTETRDEDMSDQSSPRDENLSLRETDLEPAPNDSALAPPYDSHDCTGPGDADAVSNCTRISFEADKSEQDPDEGALIVVPDQQDALDDEASANNALQPASPESEADSSPNISGPPGQQALDAYLAHLQRTHEEQERLEEELERERLNEELGLSSQAQPPSGDTPRLEDRQNSPWPASDQEPAVRVQTDMEHTTSATNVANHDLPPVPLREGQPESSVENPDQITPISRDVIRHPSSHTSSADDSGHAVAVSPQPHQGPVEIHFWAFEREQWRQSDRLLVNPSDPSPLERLARKYSWKGYSLYDLRLQSLRPAQCFRAATVDGRNAIFMISEHEERELAAVGRLTKERQLLTMASRALDRIEEETDSIMPGRSVKPRPL</sequence>
<feature type="compositionally biased region" description="Low complexity" evidence="1">
    <location>
        <begin position="781"/>
        <end position="792"/>
    </location>
</feature>
<dbReference type="InterPro" id="IPR022198">
    <property type="entry name" value="DUF3723"/>
</dbReference>
<feature type="compositionally biased region" description="Basic and acidic residues" evidence="1">
    <location>
        <begin position="618"/>
        <end position="629"/>
    </location>
</feature>
<reference evidence="2 3" key="1">
    <citation type="submission" date="2015-10" db="EMBL/GenBank/DDBJ databases">
        <title>Genome sequencing of Penicillium freii.</title>
        <authorList>
            <person name="Nguyen H.D."/>
            <person name="Visagie C.M."/>
            <person name="Seifert K.A."/>
        </authorList>
    </citation>
    <scope>NUCLEOTIDE SEQUENCE [LARGE SCALE GENOMIC DNA]</scope>
    <source>
        <strain evidence="2 3">DAOM 242723</strain>
    </source>
</reference>
<comment type="caution">
    <text evidence="2">The sequence shown here is derived from an EMBL/GenBank/DDBJ whole genome shotgun (WGS) entry which is preliminary data.</text>
</comment>
<evidence type="ECO:0000256" key="1">
    <source>
        <dbReference type="SAM" id="MobiDB-lite"/>
    </source>
</evidence>
<feature type="compositionally biased region" description="Polar residues" evidence="1">
    <location>
        <begin position="896"/>
        <end position="908"/>
    </location>
</feature>
<dbReference type="Proteomes" id="UP000055045">
    <property type="component" value="Unassembled WGS sequence"/>
</dbReference>
<proteinExistence type="predicted"/>
<accession>A0A117NKQ9</accession>
<dbReference type="EMBL" id="LLXE01000477">
    <property type="protein sequence ID" value="KUM56498.1"/>
    <property type="molecule type" value="Genomic_DNA"/>
</dbReference>
<name>A0A117NKQ9_PENFR</name>
<dbReference type="AlphaFoldDB" id="A0A117NKQ9"/>
<evidence type="ECO:0000313" key="2">
    <source>
        <dbReference type="EMBL" id="KUM56498.1"/>
    </source>
</evidence>
<dbReference type="Pfam" id="PF12520">
    <property type="entry name" value="DUF3723"/>
    <property type="match status" value="1"/>
</dbReference>
<dbReference type="STRING" id="48697.A0A117NKQ9"/>
<feature type="region of interest" description="Disordered" evidence="1">
    <location>
        <begin position="575"/>
        <end position="937"/>
    </location>
</feature>
<protein>
    <submittedName>
        <fullName evidence="2">Uncharacterized protein</fullName>
    </submittedName>
</protein>
<feature type="compositionally biased region" description="Basic residues" evidence="1">
    <location>
        <begin position="652"/>
        <end position="661"/>
    </location>
</feature>
<keyword evidence="3" id="KW-1185">Reference proteome</keyword>
<feature type="compositionally biased region" description="Basic and acidic residues" evidence="1">
    <location>
        <begin position="697"/>
        <end position="709"/>
    </location>
</feature>
<gene>
    <name evidence="2" type="ORF">ACN42_g10715</name>
</gene>